<name>A0A9P4VP87_9PEZI</name>
<feature type="non-terminal residue" evidence="1">
    <location>
        <position position="1"/>
    </location>
</feature>
<proteinExistence type="predicted"/>
<dbReference type="OrthoDB" id="271448at2759"/>
<evidence type="ECO:0000313" key="1">
    <source>
        <dbReference type="EMBL" id="KAF2835214.1"/>
    </source>
</evidence>
<accession>A0A9P4VP87</accession>
<dbReference type="AlphaFoldDB" id="A0A9P4VP87"/>
<dbReference type="EMBL" id="MU006110">
    <property type="protein sequence ID" value="KAF2835214.1"/>
    <property type="molecule type" value="Genomic_DNA"/>
</dbReference>
<sequence>GPSSEPDTPEAFSENPIYASAANDALAPVGYTPAFVNAQASVNEIGFLGLRTVSAYDPALCAARCDSNPYCRAFLIYFERDPVTSSTCVEDGNPASMTNIVCTFYGYPVAIETATNDGQWRGNFRVVIAGSNGYNRHQSPPPATNFTTPVPLPGAINAPLYNGVDTYMGVKIYPDGPYDPSQCAAACQAQTAYNKRHATDGIYKPCNFFNSYILSKSNAPLGTYCSFYSRSWGEEYATNFGQWRDSVRYDVSDSYGYSLEVPDYGGQEGPLETE</sequence>
<keyword evidence="2" id="KW-1185">Reference proteome</keyword>
<protein>
    <recommendedName>
        <fullName evidence="3">Apple domain-containing protein</fullName>
    </recommendedName>
</protein>
<dbReference type="Proteomes" id="UP000799429">
    <property type="component" value="Unassembled WGS sequence"/>
</dbReference>
<dbReference type="PANTHER" id="PTHR36578:SF1">
    <property type="entry name" value="APPLE DOMAIN-CONTAINING PROTEIN"/>
    <property type="match status" value="1"/>
</dbReference>
<evidence type="ECO:0008006" key="3">
    <source>
        <dbReference type="Google" id="ProtNLM"/>
    </source>
</evidence>
<evidence type="ECO:0000313" key="2">
    <source>
        <dbReference type="Proteomes" id="UP000799429"/>
    </source>
</evidence>
<dbReference type="PANTHER" id="PTHR36578">
    <property type="entry name" value="CHROMOSOME 15, WHOLE GENOME SHOTGUN SEQUENCE"/>
    <property type="match status" value="1"/>
</dbReference>
<gene>
    <name evidence="1" type="ORF">M501DRAFT_942411</name>
</gene>
<comment type="caution">
    <text evidence="1">The sequence shown here is derived from an EMBL/GenBank/DDBJ whole genome shotgun (WGS) entry which is preliminary data.</text>
</comment>
<organism evidence="1 2">
    <name type="scientific">Patellaria atrata CBS 101060</name>
    <dbReference type="NCBI Taxonomy" id="1346257"/>
    <lineage>
        <taxon>Eukaryota</taxon>
        <taxon>Fungi</taxon>
        <taxon>Dikarya</taxon>
        <taxon>Ascomycota</taxon>
        <taxon>Pezizomycotina</taxon>
        <taxon>Dothideomycetes</taxon>
        <taxon>Dothideomycetes incertae sedis</taxon>
        <taxon>Patellariales</taxon>
        <taxon>Patellariaceae</taxon>
        <taxon>Patellaria</taxon>
    </lineage>
</organism>
<reference evidence="1" key="1">
    <citation type="journal article" date="2020" name="Stud. Mycol.">
        <title>101 Dothideomycetes genomes: a test case for predicting lifestyles and emergence of pathogens.</title>
        <authorList>
            <person name="Haridas S."/>
            <person name="Albert R."/>
            <person name="Binder M."/>
            <person name="Bloem J."/>
            <person name="Labutti K."/>
            <person name="Salamov A."/>
            <person name="Andreopoulos B."/>
            <person name="Baker S."/>
            <person name="Barry K."/>
            <person name="Bills G."/>
            <person name="Bluhm B."/>
            <person name="Cannon C."/>
            <person name="Castanera R."/>
            <person name="Culley D."/>
            <person name="Daum C."/>
            <person name="Ezra D."/>
            <person name="Gonzalez J."/>
            <person name="Henrissat B."/>
            <person name="Kuo A."/>
            <person name="Liang C."/>
            <person name="Lipzen A."/>
            <person name="Lutzoni F."/>
            <person name="Magnuson J."/>
            <person name="Mondo S."/>
            <person name="Nolan M."/>
            <person name="Ohm R."/>
            <person name="Pangilinan J."/>
            <person name="Park H.-J."/>
            <person name="Ramirez L."/>
            <person name="Alfaro M."/>
            <person name="Sun H."/>
            <person name="Tritt A."/>
            <person name="Yoshinaga Y."/>
            <person name="Zwiers L.-H."/>
            <person name="Turgeon B."/>
            <person name="Goodwin S."/>
            <person name="Spatafora J."/>
            <person name="Crous P."/>
            <person name="Grigoriev I."/>
        </authorList>
    </citation>
    <scope>NUCLEOTIDE SEQUENCE</scope>
    <source>
        <strain evidence="1">CBS 101060</strain>
    </source>
</reference>